<feature type="compositionally biased region" description="Low complexity" evidence="8">
    <location>
        <begin position="43"/>
        <end position="57"/>
    </location>
</feature>
<dbReference type="RefSeq" id="WP_232185911.1">
    <property type="nucleotide sequence ID" value="NZ_JAIOAP010000006.1"/>
</dbReference>
<comment type="caution">
    <text evidence="10">The sequence shown here is derived from an EMBL/GenBank/DDBJ whole genome shotgun (WGS) entry which is preliminary data.</text>
</comment>
<evidence type="ECO:0000256" key="5">
    <source>
        <dbReference type="ARBA" id="ARBA00023136"/>
    </source>
</evidence>
<keyword evidence="5" id="KW-0472">Membrane</keyword>
<name>A0ABV1KTA9_9BACL</name>
<feature type="signal peptide" evidence="9">
    <location>
        <begin position="1"/>
        <end position="21"/>
    </location>
</feature>
<feature type="chain" id="PRO_5045767503" evidence="9">
    <location>
        <begin position="22"/>
        <end position="545"/>
    </location>
</feature>
<keyword evidence="6" id="KW-0564">Palmitate</keyword>
<organism evidence="10 11">
    <name type="scientific">Cohnella silvisoli</name>
    <dbReference type="NCBI Taxonomy" id="2873699"/>
    <lineage>
        <taxon>Bacteria</taxon>
        <taxon>Bacillati</taxon>
        <taxon>Bacillota</taxon>
        <taxon>Bacilli</taxon>
        <taxon>Bacillales</taxon>
        <taxon>Paenibacillaceae</taxon>
        <taxon>Cohnella</taxon>
    </lineage>
</organism>
<dbReference type="InterPro" id="IPR006059">
    <property type="entry name" value="SBP"/>
</dbReference>
<evidence type="ECO:0000256" key="2">
    <source>
        <dbReference type="ARBA" id="ARBA00022448"/>
    </source>
</evidence>
<comment type="similarity">
    <text evidence="1">Belongs to the bacterial solute-binding protein 1 family.</text>
</comment>
<feature type="region of interest" description="Disordered" evidence="8">
    <location>
        <begin position="27"/>
        <end position="61"/>
    </location>
</feature>
<dbReference type="SUPFAM" id="SSF53850">
    <property type="entry name" value="Periplasmic binding protein-like II"/>
    <property type="match status" value="1"/>
</dbReference>
<evidence type="ECO:0000313" key="10">
    <source>
        <dbReference type="EMBL" id="MEQ4483350.1"/>
    </source>
</evidence>
<evidence type="ECO:0000256" key="7">
    <source>
        <dbReference type="ARBA" id="ARBA00023288"/>
    </source>
</evidence>
<accession>A0ABV1KTA9</accession>
<dbReference type="PANTHER" id="PTHR43649:SF33">
    <property type="entry name" value="POLYGALACTURONAN_RHAMNOGALACTURONAN-BINDING PROTEIN YTCQ"/>
    <property type="match status" value="1"/>
</dbReference>
<keyword evidence="7" id="KW-0449">Lipoprotein</keyword>
<proteinExistence type="inferred from homology"/>
<keyword evidence="2" id="KW-0813">Transport</keyword>
<evidence type="ECO:0000256" key="8">
    <source>
        <dbReference type="SAM" id="MobiDB-lite"/>
    </source>
</evidence>
<dbReference type="Gene3D" id="3.40.190.10">
    <property type="entry name" value="Periplasmic binding protein-like II"/>
    <property type="match status" value="1"/>
</dbReference>
<dbReference type="EMBL" id="JASKHM010000007">
    <property type="protein sequence ID" value="MEQ4483350.1"/>
    <property type="molecule type" value="Genomic_DNA"/>
</dbReference>
<dbReference type="Pfam" id="PF01547">
    <property type="entry name" value="SBP_bac_1"/>
    <property type="match status" value="1"/>
</dbReference>
<sequence length="545" mass="59843">MKKRQLSSMLLAIVMVLVILAGCSKSNSNSNGTESASPSGSKASETASDSPSASASEAPKEEKTIVFSTIQNYYTDGLKKAAEDYNKLHPETKVKIDIVVDNPTYTASFQAKMAAGGDDAPDIVHANLLGDSPGNNIKKNFILPLNDYVKEPNPYNNGTSLWDGVDGAYWPYAYSDAGDIFMVPFDLVGTGFYYNKDLFAKAGITEAPTTWEDMFASFQKLKDSGVIPLALTQVPGQDTTGWMIGAFTDWAARSLLPEVFVQPGDARNTPDVEAINSKVKYAADNPFFDIGAVEDPERRMALWKSGKYDMQGAAEKKYWSTLKELSKYLQPGYATMSDADSYKLFIAGKAAAYWNGSWQVGTILKDQKSLKDKAFAWGTFKFPDFKTPDPNFPDHPRGILVPGHQIAITNKMKNDEDKVARAKDFVKFLFSPAEAQVVYTTTIEAGQFVQGPSLVKGVTLSDEVNSYLTGFITAGNMNQGIGQIANGNPKGEANLNSEMKALQLQYYNDKISLEEFLKKKAAFTTKTNENYIAENKWDLDPKTNP</sequence>
<gene>
    <name evidence="10" type="ORF">QJS35_13205</name>
</gene>
<dbReference type="Proteomes" id="UP001493487">
    <property type="component" value="Unassembled WGS sequence"/>
</dbReference>
<protein>
    <submittedName>
        <fullName evidence="10">Extracellular solute-binding protein</fullName>
    </submittedName>
</protein>
<evidence type="ECO:0000256" key="3">
    <source>
        <dbReference type="ARBA" id="ARBA00022475"/>
    </source>
</evidence>
<evidence type="ECO:0000313" key="11">
    <source>
        <dbReference type="Proteomes" id="UP001493487"/>
    </source>
</evidence>
<dbReference type="PROSITE" id="PS01037">
    <property type="entry name" value="SBP_BACTERIAL_1"/>
    <property type="match status" value="1"/>
</dbReference>
<evidence type="ECO:0000256" key="1">
    <source>
        <dbReference type="ARBA" id="ARBA00008520"/>
    </source>
</evidence>
<feature type="compositionally biased region" description="Polar residues" evidence="8">
    <location>
        <begin position="27"/>
        <end position="42"/>
    </location>
</feature>
<reference evidence="10 11" key="1">
    <citation type="journal article" date="2023" name="Genome Announc.">
        <title>Pan-Genome Analyses of the Genus Cohnella and Proposal of the Novel Species Cohnella silvisoli sp. nov., Isolated from Forest Soil.</title>
        <authorList>
            <person name="Wang C."/>
            <person name="Mao L."/>
            <person name="Bao G."/>
            <person name="Zhu H."/>
        </authorList>
    </citation>
    <scope>NUCLEOTIDE SEQUENCE [LARGE SCALE GENOMIC DNA]</scope>
    <source>
        <strain evidence="10 11">NL03-T5-1</strain>
    </source>
</reference>
<dbReference type="PANTHER" id="PTHR43649">
    <property type="entry name" value="ARABINOSE-BINDING PROTEIN-RELATED"/>
    <property type="match status" value="1"/>
</dbReference>
<dbReference type="InterPro" id="IPR006061">
    <property type="entry name" value="SBP_1_CS"/>
</dbReference>
<keyword evidence="3" id="KW-1003">Cell membrane</keyword>
<dbReference type="InterPro" id="IPR050490">
    <property type="entry name" value="Bact_solute-bd_prot1"/>
</dbReference>
<keyword evidence="11" id="KW-1185">Reference proteome</keyword>
<keyword evidence="4 9" id="KW-0732">Signal</keyword>
<dbReference type="PROSITE" id="PS51257">
    <property type="entry name" value="PROKAR_LIPOPROTEIN"/>
    <property type="match status" value="1"/>
</dbReference>
<evidence type="ECO:0000256" key="6">
    <source>
        <dbReference type="ARBA" id="ARBA00023139"/>
    </source>
</evidence>
<evidence type="ECO:0000256" key="9">
    <source>
        <dbReference type="SAM" id="SignalP"/>
    </source>
</evidence>
<evidence type="ECO:0000256" key="4">
    <source>
        <dbReference type="ARBA" id="ARBA00022729"/>
    </source>
</evidence>